<evidence type="ECO:0000313" key="2">
    <source>
        <dbReference type="EMBL" id="KAK6751120.1"/>
    </source>
</evidence>
<keyword evidence="3" id="KW-1185">Reference proteome</keyword>
<evidence type="ECO:0008006" key="4">
    <source>
        <dbReference type="Google" id="ProtNLM"/>
    </source>
</evidence>
<feature type="transmembrane region" description="Helical" evidence="1">
    <location>
        <begin position="536"/>
        <end position="556"/>
    </location>
</feature>
<keyword evidence="1" id="KW-0472">Membrane</keyword>
<reference evidence="2 3" key="1">
    <citation type="submission" date="2023-08" db="EMBL/GenBank/DDBJ databases">
        <title>A Necator americanus chromosomal reference genome.</title>
        <authorList>
            <person name="Ilik V."/>
            <person name="Petrzelkova K.J."/>
            <person name="Pardy F."/>
            <person name="Fuh T."/>
            <person name="Niatou-Singa F.S."/>
            <person name="Gouil Q."/>
            <person name="Baker L."/>
            <person name="Ritchie M.E."/>
            <person name="Jex A.R."/>
            <person name="Gazzola D."/>
            <person name="Li H."/>
            <person name="Toshio Fujiwara R."/>
            <person name="Zhan B."/>
            <person name="Aroian R.V."/>
            <person name="Pafco B."/>
            <person name="Schwarz E.M."/>
        </authorList>
    </citation>
    <scope>NUCLEOTIDE SEQUENCE [LARGE SCALE GENOMIC DNA]</scope>
    <source>
        <strain evidence="2 3">Aroian</strain>
        <tissue evidence="2">Whole animal</tissue>
    </source>
</reference>
<keyword evidence="1" id="KW-0812">Transmembrane</keyword>
<organism evidence="2 3">
    <name type="scientific">Necator americanus</name>
    <name type="common">Human hookworm</name>
    <dbReference type="NCBI Taxonomy" id="51031"/>
    <lineage>
        <taxon>Eukaryota</taxon>
        <taxon>Metazoa</taxon>
        <taxon>Ecdysozoa</taxon>
        <taxon>Nematoda</taxon>
        <taxon>Chromadorea</taxon>
        <taxon>Rhabditida</taxon>
        <taxon>Rhabditina</taxon>
        <taxon>Rhabditomorpha</taxon>
        <taxon>Strongyloidea</taxon>
        <taxon>Ancylostomatidae</taxon>
        <taxon>Bunostominae</taxon>
        <taxon>Necator</taxon>
    </lineage>
</organism>
<dbReference type="InterPro" id="IPR050927">
    <property type="entry name" value="TRPM"/>
</dbReference>
<evidence type="ECO:0000256" key="1">
    <source>
        <dbReference type="SAM" id="Phobius"/>
    </source>
</evidence>
<comment type="caution">
    <text evidence="2">The sequence shown here is derived from an EMBL/GenBank/DDBJ whole genome shotgun (WGS) entry which is preliminary data.</text>
</comment>
<protein>
    <recommendedName>
        <fullName evidence="4">Ion transport domain-containing protein</fullName>
    </recommendedName>
</protein>
<name>A0ABR1DLC2_NECAM</name>
<keyword evidence="1" id="KW-1133">Transmembrane helix</keyword>
<sequence length="890" mass="102953">MLRDLEEKERVFETYKVASGSNLRFKTRSIMDFIDFEMHRVIRVPLHQIYDVDPALCELLCNAFFGRTKCWKREDVNDISSQGYDMDLWPNCKFHLYAGVLCMYACVVMEKLFRGVHDEYMARLYEENRSSFEHRAVDLLNDIFRENASIALNVLEIDYERIFKGGEAGFFEGGQVSKKADTRTRQATTCWGGCCRVRTPLGIRSEEASIELMAIAFRAKAMDFLAHNCCQSLIERRWHGRLRLSPTRTLISYLFPCFIYKEFALRKARGPELRKATIAEEPVEPPSTMEELINDQNGRLLSHVSKNPGFANAVDLDTPRLVAAEASTPTSMELEYLQKPSILSTRRVATPKNVMKCPRVPKFPVKERDLCTVHSSGDPSPSIIERIAQSTVFPTEEEQKRDSPIYDRFDLLPHYIAKKPLWLWSTLKFYTTTKAKFFYHVVFRVAYVILYSWVLVAKPRRRSSVPNISNYWPELLVALVQLSQLCDGVVGIRQRMPPATRVSEPWLCSIAERYTRKFKRIRLGFFEWSSEHLFGFYRNMVIIVNYILLSVLLIHAGFTQGEIVGYWAALATLSDLIFHVSFLFAAVSMIRFLSVFYFFSVLTFMLRRMVRTLGKFLLIFVMFWVIFAVCHISMAEEYPVRSNHSLVWMMFQNGAFEIFGEVDDEDKVGSVTGCGETSWKSMWTANISDMRCLFRSTLIPITVFTYMLVAIRKWITVNRAGKNMTKYQEEDLQFTGNTKTTFYLQQGRPWGTLKQVRRHYRDLIDLDEVRRLVPKKNKKSLFHSRLRDLLNSSSQEEGSSPEGRILNAQALFQNIFNILMECIQEETGQIRTRANTAVGDLQNHLHHCGSNSMPDLLKGESAPEISRPTLLESNMRRSPYHTFSSDLQLA</sequence>
<feature type="transmembrane region" description="Helical" evidence="1">
    <location>
        <begin position="693"/>
        <end position="715"/>
    </location>
</feature>
<accession>A0ABR1DLC2</accession>
<proteinExistence type="predicted"/>
<feature type="transmembrane region" description="Helical" evidence="1">
    <location>
        <begin position="576"/>
        <end position="604"/>
    </location>
</feature>
<gene>
    <name evidence="2" type="primary">Necator_chrIV.g16145</name>
    <name evidence="2" type="ORF">RB195_002849</name>
</gene>
<dbReference type="PANTHER" id="PTHR13800">
    <property type="entry name" value="TRANSIENT RECEPTOR POTENTIAL CATION CHANNEL, SUBFAMILY M, MEMBER 6"/>
    <property type="match status" value="1"/>
</dbReference>
<dbReference type="EMBL" id="JAVFWL010000004">
    <property type="protein sequence ID" value="KAK6751120.1"/>
    <property type="molecule type" value="Genomic_DNA"/>
</dbReference>
<dbReference type="PANTHER" id="PTHR13800:SF36">
    <property type="entry name" value="ION_TRANS DOMAIN-CONTAINING PROTEIN-RELATED"/>
    <property type="match status" value="1"/>
</dbReference>
<dbReference type="Proteomes" id="UP001303046">
    <property type="component" value="Unassembled WGS sequence"/>
</dbReference>
<feature type="transmembrane region" description="Helical" evidence="1">
    <location>
        <begin position="437"/>
        <end position="456"/>
    </location>
</feature>
<feature type="transmembrane region" description="Helical" evidence="1">
    <location>
        <begin position="616"/>
        <end position="634"/>
    </location>
</feature>
<evidence type="ECO:0000313" key="3">
    <source>
        <dbReference type="Proteomes" id="UP001303046"/>
    </source>
</evidence>